<protein>
    <submittedName>
        <fullName evidence="1">ATPase</fullName>
    </submittedName>
</protein>
<reference evidence="1 2" key="1">
    <citation type="submission" date="2020-03" db="EMBL/GenBank/DDBJ databases">
        <title>Genomic Encyclopedia of Type Strains, Phase IV (KMG-V): Genome sequencing to study the core and pangenomes of soil and plant-associated prokaryotes.</title>
        <authorList>
            <person name="Whitman W."/>
        </authorList>
    </citation>
    <scope>NUCLEOTIDE SEQUENCE [LARGE SCALE GENOMIC DNA]</scope>
    <source>
        <strain evidence="1 2">1B</strain>
    </source>
</reference>
<dbReference type="EMBL" id="JAAVTK010000003">
    <property type="protein sequence ID" value="NKI88992.1"/>
    <property type="molecule type" value="Genomic_DNA"/>
</dbReference>
<accession>A0ABX1HFP8</accession>
<proteinExistence type="predicted"/>
<dbReference type="Proteomes" id="UP000717634">
    <property type="component" value="Unassembled WGS sequence"/>
</dbReference>
<evidence type="ECO:0000313" key="2">
    <source>
        <dbReference type="Proteomes" id="UP000717634"/>
    </source>
</evidence>
<gene>
    <name evidence="1" type="ORF">HBN54_001585</name>
</gene>
<comment type="caution">
    <text evidence="1">The sequence shown here is derived from an EMBL/GenBank/DDBJ whole genome shotgun (WGS) entry which is preliminary data.</text>
</comment>
<name>A0ABX1HFP8_9BACT</name>
<keyword evidence="2" id="KW-1185">Reference proteome</keyword>
<evidence type="ECO:0000313" key="1">
    <source>
        <dbReference type="EMBL" id="NKI88992.1"/>
    </source>
</evidence>
<sequence length="31" mass="3435">MNEQLAFRNFGPIKAATVDFKCVTVFIGIFG</sequence>
<organism evidence="1 2">
    <name type="scientific">Hymenobacter artigasi</name>
    <dbReference type="NCBI Taxonomy" id="2719616"/>
    <lineage>
        <taxon>Bacteria</taxon>
        <taxon>Pseudomonadati</taxon>
        <taxon>Bacteroidota</taxon>
        <taxon>Cytophagia</taxon>
        <taxon>Cytophagales</taxon>
        <taxon>Hymenobacteraceae</taxon>
        <taxon>Hymenobacter</taxon>
    </lineage>
</organism>